<sequence length="182" mass="20638">MFKKVLMIAALAFLVSACSHIPLSTMLSMSSFDEEDFAQITPETIRAKITTDVADKFAEEKTSLKFVLVSPSKKIDKTLPLKIVSETLGNEEHWFQEDSIKHVTVFKLSPSAIEDFKEIQQTIAEKHPTGSRQLHFSIRWGMDKQNPGPYRLTAELLLDAEDGYFTLIDDFEIDYDKMSSSP</sequence>
<comment type="caution">
    <text evidence="2">The sequence shown here is derived from an EMBL/GenBank/DDBJ whole genome shotgun (WGS) entry which is preliminary data.</text>
</comment>
<protein>
    <recommendedName>
        <fullName evidence="4">Lipoprotein</fullName>
    </recommendedName>
</protein>
<dbReference type="RefSeq" id="WP_345291696.1">
    <property type="nucleotide sequence ID" value="NZ_BAABFV010000001.1"/>
</dbReference>
<keyword evidence="3" id="KW-1185">Reference proteome</keyword>
<feature type="chain" id="PRO_5046535240" description="Lipoprotein" evidence="1">
    <location>
        <begin position="22"/>
        <end position="182"/>
    </location>
</feature>
<name>A0ABP8IEC0_9GAMM</name>
<feature type="signal peptide" evidence="1">
    <location>
        <begin position="1"/>
        <end position="21"/>
    </location>
</feature>
<keyword evidence="1" id="KW-0732">Signal</keyword>
<evidence type="ECO:0000313" key="2">
    <source>
        <dbReference type="EMBL" id="GAA4357119.1"/>
    </source>
</evidence>
<reference evidence="3" key="1">
    <citation type="journal article" date="2019" name="Int. J. Syst. Evol. Microbiol.">
        <title>The Global Catalogue of Microorganisms (GCM) 10K type strain sequencing project: providing services to taxonomists for standard genome sequencing and annotation.</title>
        <authorList>
            <consortium name="The Broad Institute Genomics Platform"/>
            <consortium name="The Broad Institute Genome Sequencing Center for Infectious Disease"/>
            <person name="Wu L."/>
            <person name="Ma J."/>
        </authorList>
    </citation>
    <scope>NUCLEOTIDE SEQUENCE [LARGE SCALE GENOMIC DNA]</scope>
    <source>
        <strain evidence="3">JCM 17728</strain>
    </source>
</reference>
<dbReference type="Proteomes" id="UP001501011">
    <property type="component" value="Unassembled WGS sequence"/>
</dbReference>
<dbReference type="EMBL" id="BAABFV010000001">
    <property type="protein sequence ID" value="GAA4357119.1"/>
    <property type="molecule type" value="Genomic_DNA"/>
</dbReference>
<gene>
    <name evidence="2" type="ORF">GCM10023151_05770</name>
</gene>
<evidence type="ECO:0008006" key="4">
    <source>
        <dbReference type="Google" id="ProtNLM"/>
    </source>
</evidence>
<evidence type="ECO:0000313" key="3">
    <source>
        <dbReference type="Proteomes" id="UP001501011"/>
    </source>
</evidence>
<proteinExistence type="predicted"/>
<accession>A0ABP8IEC0</accession>
<evidence type="ECO:0000256" key="1">
    <source>
        <dbReference type="SAM" id="SignalP"/>
    </source>
</evidence>
<organism evidence="2 3">
    <name type="scientific">Kangiella marina</name>
    <dbReference type="NCBI Taxonomy" id="1079178"/>
    <lineage>
        <taxon>Bacteria</taxon>
        <taxon>Pseudomonadati</taxon>
        <taxon>Pseudomonadota</taxon>
        <taxon>Gammaproteobacteria</taxon>
        <taxon>Kangiellales</taxon>
        <taxon>Kangiellaceae</taxon>
        <taxon>Kangiella</taxon>
    </lineage>
</organism>
<dbReference type="PROSITE" id="PS51257">
    <property type="entry name" value="PROKAR_LIPOPROTEIN"/>
    <property type="match status" value="1"/>
</dbReference>